<reference evidence="1" key="1">
    <citation type="submission" date="2021-01" db="EMBL/GenBank/DDBJ databases">
        <authorList>
            <consortium name="Genoscope - CEA"/>
            <person name="William W."/>
        </authorList>
    </citation>
    <scope>NUCLEOTIDE SEQUENCE</scope>
</reference>
<comment type="caution">
    <text evidence="1">The sequence shown here is derived from an EMBL/GenBank/DDBJ whole genome shotgun (WGS) entry which is preliminary data.</text>
</comment>
<protein>
    <submittedName>
        <fullName evidence="1">Uncharacterized protein</fullName>
    </submittedName>
</protein>
<name>A0A8S1XPP4_PAROT</name>
<sequence>MLQGQSSQYTYSSIQRRKCTTRRRQNFAEKCISALTLTNLHLTSNEEIQQLQKLISNNKAITIDGISDTFIRKKNQTVKKLFGMIILANQQIYWSSLCSPTEQGISRNPLKIDLSQYLAHYSNFQNQDFKKIQDFASRIQNMNKMASYLIKEHKQLQRNWLPSQAV</sequence>
<accession>A0A8S1XPP4</accession>
<evidence type="ECO:0000313" key="1">
    <source>
        <dbReference type="EMBL" id="CAD8203406.1"/>
    </source>
</evidence>
<evidence type="ECO:0000313" key="2">
    <source>
        <dbReference type="Proteomes" id="UP000683925"/>
    </source>
</evidence>
<organism evidence="1 2">
    <name type="scientific">Paramecium octaurelia</name>
    <dbReference type="NCBI Taxonomy" id="43137"/>
    <lineage>
        <taxon>Eukaryota</taxon>
        <taxon>Sar</taxon>
        <taxon>Alveolata</taxon>
        <taxon>Ciliophora</taxon>
        <taxon>Intramacronucleata</taxon>
        <taxon>Oligohymenophorea</taxon>
        <taxon>Peniculida</taxon>
        <taxon>Parameciidae</taxon>
        <taxon>Paramecium</taxon>
    </lineage>
</organism>
<keyword evidence="2" id="KW-1185">Reference proteome</keyword>
<dbReference type="EMBL" id="CAJJDP010000129">
    <property type="protein sequence ID" value="CAD8203406.1"/>
    <property type="molecule type" value="Genomic_DNA"/>
</dbReference>
<proteinExistence type="predicted"/>
<dbReference type="Proteomes" id="UP000683925">
    <property type="component" value="Unassembled WGS sequence"/>
</dbReference>
<gene>
    <name evidence="1" type="ORF">POCTA_138.1.T1290200</name>
</gene>
<dbReference type="AlphaFoldDB" id="A0A8S1XPP4"/>